<proteinExistence type="predicted"/>
<evidence type="ECO:0000256" key="1">
    <source>
        <dbReference type="SAM" id="SignalP"/>
    </source>
</evidence>
<gene>
    <name evidence="3" type="ORF">Golax_010218</name>
</gene>
<organism evidence="3 4">
    <name type="scientific">Gossypium laxum</name>
    <dbReference type="NCBI Taxonomy" id="34288"/>
    <lineage>
        <taxon>Eukaryota</taxon>
        <taxon>Viridiplantae</taxon>
        <taxon>Streptophyta</taxon>
        <taxon>Embryophyta</taxon>
        <taxon>Tracheophyta</taxon>
        <taxon>Spermatophyta</taxon>
        <taxon>Magnoliopsida</taxon>
        <taxon>eudicotyledons</taxon>
        <taxon>Gunneridae</taxon>
        <taxon>Pentapetalae</taxon>
        <taxon>rosids</taxon>
        <taxon>malvids</taxon>
        <taxon>Malvales</taxon>
        <taxon>Malvaceae</taxon>
        <taxon>Malvoideae</taxon>
        <taxon>Gossypium</taxon>
    </lineage>
</organism>
<dbReference type="Pfam" id="PF13966">
    <property type="entry name" value="zf-RVT"/>
    <property type="match status" value="1"/>
</dbReference>
<keyword evidence="4" id="KW-1185">Reference proteome</keyword>
<dbReference type="Proteomes" id="UP000593574">
    <property type="component" value="Unassembled WGS sequence"/>
</dbReference>
<dbReference type="AlphaFoldDB" id="A0A7J8ZGK2"/>
<accession>A0A7J8ZGK2</accession>
<feature type="chain" id="PRO_5029799306" description="Reverse transcriptase zinc-binding domain-containing protein" evidence="1">
    <location>
        <begin position="25"/>
        <end position="186"/>
    </location>
</feature>
<name>A0A7J8ZGK2_9ROSI</name>
<evidence type="ECO:0000313" key="3">
    <source>
        <dbReference type="EMBL" id="MBA0710977.1"/>
    </source>
</evidence>
<keyword evidence="1" id="KW-0732">Signal</keyword>
<comment type="caution">
    <text evidence="3">The sequence shown here is derived from an EMBL/GenBank/DDBJ whole genome shotgun (WGS) entry which is preliminary data.</text>
</comment>
<dbReference type="InterPro" id="IPR026960">
    <property type="entry name" value="RVT-Znf"/>
</dbReference>
<reference evidence="3 4" key="1">
    <citation type="journal article" date="2019" name="Genome Biol. Evol.">
        <title>Insights into the evolution of the New World diploid cottons (Gossypium, subgenus Houzingenia) based on genome sequencing.</title>
        <authorList>
            <person name="Grover C.E."/>
            <person name="Arick M.A. 2nd"/>
            <person name="Thrash A."/>
            <person name="Conover J.L."/>
            <person name="Sanders W.S."/>
            <person name="Peterson D.G."/>
            <person name="Frelichowski J.E."/>
            <person name="Scheffler J.A."/>
            <person name="Scheffler B.E."/>
            <person name="Wendel J.F."/>
        </authorList>
    </citation>
    <scope>NUCLEOTIDE SEQUENCE [LARGE SCALE GENOMIC DNA]</scope>
    <source>
        <strain evidence="3">4</strain>
        <tissue evidence="3">Leaf</tissue>
    </source>
</reference>
<evidence type="ECO:0000259" key="2">
    <source>
        <dbReference type="Pfam" id="PF13966"/>
    </source>
</evidence>
<feature type="signal peptide" evidence="1">
    <location>
        <begin position="1"/>
        <end position="24"/>
    </location>
</feature>
<protein>
    <recommendedName>
        <fullName evidence="2">Reverse transcriptase zinc-binding domain-containing protein</fullName>
    </recommendedName>
</protein>
<sequence>MGPYRLFWRMIWKLKTLLKIRVFAWRLEHDLLPTKDRIASMHQHEDRECFRCGDKRETLIHALKHCPNARAVLTMGALMGDLLITNFLDEKPSIDKVKVDFDSTIINNKIGFDVLTRDDEGFVVGGTCGFRVENMQAEWVELHAFEESIKVASSMHTANIIFETGCASWASRIRNRSGHYYYRAED</sequence>
<evidence type="ECO:0000313" key="4">
    <source>
        <dbReference type="Proteomes" id="UP000593574"/>
    </source>
</evidence>
<feature type="domain" description="Reverse transcriptase zinc-binding" evidence="2">
    <location>
        <begin position="7"/>
        <end position="71"/>
    </location>
</feature>
<dbReference type="EMBL" id="JABEZV010000005">
    <property type="protein sequence ID" value="MBA0710977.1"/>
    <property type="molecule type" value="Genomic_DNA"/>
</dbReference>